<dbReference type="CDD" id="cd00383">
    <property type="entry name" value="trans_reg_C"/>
    <property type="match status" value="1"/>
</dbReference>
<dbReference type="Pfam" id="PF00072">
    <property type="entry name" value="Response_reg"/>
    <property type="match status" value="1"/>
</dbReference>
<dbReference type="PANTHER" id="PTHR48111:SF4">
    <property type="entry name" value="DNA-BINDING DUAL TRANSCRIPTIONAL REGULATOR OMPR"/>
    <property type="match status" value="1"/>
</dbReference>
<protein>
    <submittedName>
        <fullName evidence="12">DNA-binding response regulator</fullName>
    </submittedName>
</protein>
<keyword evidence="5" id="KW-0805">Transcription regulation</keyword>
<dbReference type="GO" id="GO:0005829">
    <property type="term" value="C:cytosol"/>
    <property type="evidence" value="ECO:0007669"/>
    <property type="project" value="TreeGrafter"/>
</dbReference>
<dbReference type="GO" id="GO:0032993">
    <property type="term" value="C:protein-DNA complex"/>
    <property type="evidence" value="ECO:0007669"/>
    <property type="project" value="TreeGrafter"/>
</dbReference>
<evidence type="ECO:0000259" key="10">
    <source>
        <dbReference type="PROSITE" id="PS50110"/>
    </source>
</evidence>
<evidence type="ECO:0000256" key="5">
    <source>
        <dbReference type="ARBA" id="ARBA00023015"/>
    </source>
</evidence>
<comment type="caution">
    <text evidence="12">The sequence shown here is derived from an EMBL/GenBank/DDBJ whole genome shotgun (WGS) entry which is preliminary data.</text>
</comment>
<dbReference type="Gene3D" id="3.40.50.2300">
    <property type="match status" value="1"/>
</dbReference>
<accession>A0A2M7G8W6</accession>
<dbReference type="FunFam" id="1.10.10.10:FF:000099">
    <property type="entry name" value="Two-component system response regulator TorR"/>
    <property type="match status" value="1"/>
</dbReference>
<dbReference type="Gene3D" id="6.10.250.690">
    <property type="match status" value="1"/>
</dbReference>
<evidence type="ECO:0000256" key="6">
    <source>
        <dbReference type="ARBA" id="ARBA00023125"/>
    </source>
</evidence>
<evidence type="ECO:0000313" key="13">
    <source>
        <dbReference type="Proteomes" id="UP000231019"/>
    </source>
</evidence>
<dbReference type="Gene3D" id="1.10.10.10">
    <property type="entry name" value="Winged helix-like DNA-binding domain superfamily/Winged helix DNA-binding domain"/>
    <property type="match status" value="1"/>
</dbReference>
<feature type="domain" description="Response regulatory" evidence="10">
    <location>
        <begin position="6"/>
        <end position="120"/>
    </location>
</feature>
<evidence type="ECO:0000256" key="7">
    <source>
        <dbReference type="ARBA" id="ARBA00023163"/>
    </source>
</evidence>
<keyword evidence="2" id="KW-0963">Cytoplasm</keyword>
<keyword evidence="6 9" id="KW-0238">DNA-binding</keyword>
<dbReference type="PANTHER" id="PTHR48111">
    <property type="entry name" value="REGULATOR OF RPOS"/>
    <property type="match status" value="1"/>
</dbReference>
<comment type="subcellular location">
    <subcellularLocation>
        <location evidence="1">Cytoplasm</location>
    </subcellularLocation>
</comment>
<dbReference type="InterPro" id="IPR001789">
    <property type="entry name" value="Sig_transdc_resp-reg_receiver"/>
</dbReference>
<gene>
    <name evidence="12" type="ORF">COW36_05800</name>
</gene>
<evidence type="ECO:0000256" key="2">
    <source>
        <dbReference type="ARBA" id="ARBA00022490"/>
    </source>
</evidence>
<dbReference type="Pfam" id="PF00486">
    <property type="entry name" value="Trans_reg_C"/>
    <property type="match status" value="1"/>
</dbReference>
<evidence type="ECO:0000256" key="3">
    <source>
        <dbReference type="ARBA" id="ARBA00022553"/>
    </source>
</evidence>
<evidence type="ECO:0000256" key="1">
    <source>
        <dbReference type="ARBA" id="ARBA00004496"/>
    </source>
</evidence>
<organism evidence="12 13">
    <name type="scientific">bacterium (Candidatus Blackallbacteria) CG17_big_fil_post_rev_8_21_14_2_50_48_46</name>
    <dbReference type="NCBI Taxonomy" id="2014261"/>
    <lineage>
        <taxon>Bacteria</taxon>
        <taxon>Candidatus Blackallbacteria</taxon>
    </lineage>
</organism>
<dbReference type="SUPFAM" id="SSF52172">
    <property type="entry name" value="CheY-like"/>
    <property type="match status" value="1"/>
</dbReference>
<evidence type="ECO:0000256" key="4">
    <source>
        <dbReference type="ARBA" id="ARBA00023012"/>
    </source>
</evidence>
<dbReference type="InterPro" id="IPR039420">
    <property type="entry name" value="WalR-like"/>
</dbReference>
<evidence type="ECO:0000256" key="8">
    <source>
        <dbReference type="PROSITE-ProRule" id="PRU00169"/>
    </source>
</evidence>
<evidence type="ECO:0000256" key="9">
    <source>
        <dbReference type="PROSITE-ProRule" id="PRU01091"/>
    </source>
</evidence>
<keyword evidence="7" id="KW-0804">Transcription</keyword>
<dbReference type="SMART" id="SM00862">
    <property type="entry name" value="Trans_reg_C"/>
    <property type="match status" value="1"/>
</dbReference>
<dbReference type="PROSITE" id="PS51755">
    <property type="entry name" value="OMPR_PHOB"/>
    <property type="match status" value="1"/>
</dbReference>
<feature type="modified residue" description="4-aspartylphosphate" evidence="8">
    <location>
        <position position="55"/>
    </location>
</feature>
<evidence type="ECO:0000313" key="12">
    <source>
        <dbReference type="EMBL" id="PIW18281.1"/>
    </source>
</evidence>
<feature type="DNA-binding region" description="OmpR/PhoB-type" evidence="9">
    <location>
        <begin position="137"/>
        <end position="237"/>
    </location>
</feature>
<dbReference type="EMBL" id="PFFQ01000013">
    <property type="protein sequence ID" value="PIW18281.1"/>
    <property type="molecule type" value="Genomic_DNA"/>
</dbReference>
<dbReference type="InterPro" id="IPR011006">
    <property type="entry name" value="CheY-like_superfamily"/>
</dbReference>
<evidence type="ECO:0000259" key="11">
    <source>
        <dbReference type="PROSITE" id="PS51755"/>
    </source>
</evidence>
<sequence>MKTMIQVHMIDDDEDMHDLLSDYFADENIAFSASSTPSKGLEYVKSHAVDLVILDFMMPEMDGFETCRLLRTQNPLLPIIMLTAKKDDYNRIIGLELGADDYISKPFNPRELLARIKTIMRRFERSLQFQQQAPPENKLFSENHELVLNLDAREAMHQGQPMELTTTEFDMLHCLLENAGIVLTRDALMSKVRGLEFDAFDRTIDVFVSRLRQKLGDNPRKPEIIKTIRGVGYLFTK</sequence>
<keyword evidence="4" id="KW-0902">Two-component regulatory system</keyword>
<name>A0A2M7G8W6_9BACT</name>
<proteinExistence type="predicted"/>
<dbReference type="PROSITE" id="PS50110">
    <property type="entry name" value="RESPONSE_REGULATORY"/>
    <property type="match status" value="1"/>
</dbReference>
<dbReference type="GO" id="GO:0006355">
    <property type="term" value="P:regulation of DNA-templated transcription"/>
    <property type="evidence" value="ECO:0007669"/>
    <property type="project" value="InterPro"/>
</dbReference>
<dbReference type="InterPro" id="IPR016032">
    <property type="entry name" value="Sig_transdc_resp-reg_C-effctor"/>
</dbReference>
<dbReference type="SUPFAM" id="SSF46894">
    <property type="entry name" value="C-terminal effector domain of the bipartite response regulators"/>
    <property type="match status" value="1"/>
</dbReference>
<dbReference type="Proteomes" id="UP000231019">
    <property type="component" value="Unassembled WGS sequence"/>
</dbReference>
<keyword evidence="3 8" id="KW-0597">Phosphoprotein</keyword>
<dbReference type="GO" id="GO:0000156">
    <property type="term" value="F:phosphorelay response regulator activity"/>
    <property type="evidence" value="ECO:0007669"/>
    <property type="project" value="TreeGrafter"/>
</dbReference>
<dbReference type="AlphaFoldDB" id="A0A2M7G8W6"/>
<dbReference type="InterPro" id="IPR036388">
    <property type="entry name" value="WH-like_DNA-bd_sf"/>
</dbReference>
<dbReference type="GO" id="GO:0000976">
    <property type="term" value="F:transcription cis-regulatory region binding"/>
    <property type="evidence" value="ECO:0007669"/>
    <property type="project" value="TreeGrafter"/>
</dbReference>
<reference evidence="12 13" key="1">
    <citation type="submission" date="2017-09" db="EMBL/GenBank/DDBJ databases">
        <title>Depth-based differentiation of microbial function through sediment-hosted aquifers and enrichment of novel symbionts in the deep terrestrial subsurface.</title>
        <authorList>
            <person name="Probst A.J."/>
            <person name="Ladd B."/>
            <person name="Jarett J.K."/>
            <person name="Geller-Mcgrath D.E."/>
            <person name="Sieber C.M."/>
            <person name="Emerson J.B."/>
            <person name="Anantharaman K."/>
            <person name="Thomas B.C."/>
            <person name="Malmstrom R."/>
            <person name="Stieglmeier M."/>
            <person name="Klingl A."/>
            <person name="Woyke T."/>
            <person name="Ryan C.M."/>
            <person name="Banfield J.F."/>
        </authorList>
    </citation>
    <scope>NUCLEOTIDE SEQUENCE [LARGE SCALE GENOMIC DNA]</scope>
    <source>
        <strain evidence="12">CG17_big_fil_post_rev_8_21_14_2_50_48_46</strain>
    </source>
</reference>
<feature type="domain" description="OmpR/PhoB-type" evidence="11">
    <location>
        <begin position="137"/>
        <end position="237"/>
    </location>
</feature>
<dbReference type="SMART" id="SM00448">
    <property type="entry name" value="REC"/>
    <property type="match status" value="1"/>
</dbReference>
<dbReference type="InterPro" id="IPR001867">
    <property type="entry name" value="OmpR/PhoB-type_DNA-bd"/>
</dbReference>